<accession>A0A8D0HJ51</accession>
<dbReference type="GO" id="GO:0050427">
    <property type="term" value="P:3'-phosphoadenosine 5'-phosphosulfate metabolic process"/>
    <property type="evidence" value="ECO:0007669"/>
    <property type="project" value="Ensembl"/>
</dbReference>
<dbReference type="PANTHER" id="PTHR11783">
    <property type="entry name" value="SULFOTRANSFERASE SULT"/>
    <property type="match status" value="1"/>
</dbReference>
<evidence type="ECO:0000256" key="6">
    <source>
        <dbReference type="SAM" id="MobiDB-lite"/>
    </source>
</evidence>
<evidence type="ECO:0000256" key="2">
    <source>
        <dbReference type="ARBA" id="ARBA00005771"/>
    </source>
</evidence>
<dbReference type="Gene3D" id="3.40.50.300">
    <property type="entry name" value="P-loop containing nucleotide triphosphate hydrolases"/>
    <property type="match status" value="1"/>
</dbReference>
<dbReference type="InterPro" id="IPR000863">
    <property type="entry name" value="Sulfotransferase_dom"/>
</dbReference>
<dbReference type="Proteomes" id="UP000694392">
    <property type="component" value="Unplaced"/>
</dbReference>
<proteinExistence type="inferred from homology"/>
<keyword evidence="3" id="KW-0963">Cytoplasm</keyword>
<comment type="subcellular location">
    <subcellularLocation>
        <location evidence="1">Cytoplasm</location>
    </subcellularLocation>
</comment>
<comment type="similarity">
    <text evidence="2 5">Belongs to the sulfotransferase 1 family.</text>
</comment>
<dbReference type="FunFam" id="3.40.50.300:FF:000433">
    <property type="entry name" value="Estrogen sulfotransferase"/>
    <property type="match status" value="1"/>
</dbReference>
<evidence type="ECO:0000259" key="7">
    <source>
        <dbReference type="Pfam" id="PF00685"/>
    </source>
</evidence>
<reference evidence="8" key="2">
    <citation type="submission" date="2025-09" db="UniProtKB">
        <authorList>
            <consortium name="Ensembl"/>
        </authorList>
    </citation>
    <scope>IDENTIFICATION</scope>
</reference>
<keyword evidence="9" id="KW-1185">Reference proteome</keyword>
<feature type="domain" description="Sulfotransferase" evidence="7">
    <location>
        <begin position="54"/>
        <end position="298"/>
    </location>
</feature>
<name>A0A8D0HJ51_SPHPU</name>
<dbReference type="GO" id="GO:0008203">
    <property type="term" value="P:cholesterol metabolic process"/>
    <property type="evidence" value="ECO:0007669"/>
    <property type="project" value="Ensembl"/>
</dbReference>
<dbReference type="InterPro" id="IPR027417">
    <property type="entry name" value="P-loop_NTPase"/>
</dbReference>
<dbReference type="AlphaFoldDB" id="A0A8D0HJ51"/>
<dbReference type="Ensembl" id="ENSSPUT00000022108.1">
    <property type="protein sequence ID" value="ENSSPUP00000020744.1"/>
    <property type="gene ID" value="ENSSPUG00000015911.1"/>
</dbReference>
<dbReference type="GO" id="GO:0050294">
    <property type="term" value="F:steroid sulfotransferase activity"/>
    <property type="evidence" value="ECO:0007669"/>
    <property type="project" value="Ensembl"/>
</dbReference>
<dbReference type="GO" id="GO:0015485">
    <property type="term" value="F:cholesterol binding"/>
    <property type="evidence" value="ECO:0007669"/>
    <property type="project" value="Ensembl"/>
</dbReference>
<dbReference type="GO" id="GO:0008285">
    <property type="term" value="P:negative regulation of cell population proliferation"/>
    <property type="evidence" value="ECO:0007669"/>
    <property type="project" value="Ensembl"/>
</dbReference>
<dbReference type="GO" id="GO:0003676">
    <property type="term" value="F:nucleic acid binding"/>
    <property type="evidence" value="ECO:0007669"/>
    <property type="project" value="Ensembl"/>
</dbReference>
<dbReference type="GeneTree" id="ENSGT00940000159269"/>
<sequence length="329" mass="37801">MLGQPQRPPAHSKPCVSITDMAVRYVCYKGINFPPGYNSEQSLRFAETQFRVRDDDVFNVTYPKSGTVWMTEILSLIRSRGDPAWNRAVLNSERSPWFSTQLGLDAAQTCPSPRLLTCHLPLQLFPKAFFSSRAKVVYTVRDPRDVVVSYYHFSKMCSSYQDPESFAQFLEDFLRGDVPHGSWFEHVRAWRQLKGKDNVFFISYEELQQDLQGSVRRLCQFLGQELEDADISSVVENTSFQAMRENDKCNSTLLPRNIMDQERGTFLRKGVCGDWKNHFTVAQSEHFAMIYRERMRGLNGAFPWEWGPDSGTGKGPHKNLPRATFGPRA</sequence>
<evidence type="ECO:0000256" key="5">
    <source>
        <dbReference type="RuleBase" id="RU361155"/>
    </source>
</evidence>
<evidence type="ECO:0000256" key="1">
    <source>
        <dbReference type="ARBA" id="ARBA00004496"/>
    </source>
</evidence>
<evidence type="ECO:0000313" key="9">
    <source>
        <dbReference type="Proteomes" id="UP000694392"/>
    </source>
</evidence>
<dbReference type="Pfam" id="PF00685">
    <property type="entry name" value="Sulfotransfer_1"/>
    <property type="match status" value="1"/>
</dbReference>
<keyword evidence="4 5" id="KW-0808">Transferase</keyword>
<evidence type="ECO:0000256" key="3">
    <source>
        <dbReference type="ARBA" id="ARBA00022490"/>
    </source>
</evidence>
<reference evidence="8" key="1">
    <citation type="submission" date="2025-08" db="UniProtKB">
        <authorList>
            <consortium name="Ensembl"/>
        </authorList>
    </citation>
    <scope>IDENTIFICATION</scope>
</reference>
<dbReference type="GO" id="GO:1990239">
    <property type="term" value="F:steroid hormone binding"/>
    <property type="evidence" value="ECO:0007669"/>
    <property type="project" value="Ensembl"/>
</dbReference>
<evidence type="ECO:0000256" key="4">
    <source>
        <dbReference type="ARBA" id="ARBA00022679"/>
    </source>
</evidence>
<dbReference type="SUPFAM" id="SSF52540">
    <property type="entry name" value="P-loop containing nucleoside triphosphate hydrolases"/>
    <property type="match status" value="1"/>
</dbReference>
<evidence type="ECO:0000313" key="8">
    <source>
        <dbReference type="Ensembl" id="ENSSPUP00000020744.1"/>
    </source>
</evidence>
<feature type="region of interest" description="Disordered" evidence="6">
    <location>
        <begin position="307"/>
        <end position="329"/>
    </location>
</feature>
<protein>
    <recommendedName>
        <fullName evidence="5">Sulfotransferase</fullName>
        <ecNumber evidence="5">2.8.2.-</ecNumber>
    </recommendedName>
</protein>
<gene>
    <name evidence="8" type="primary">SULT2B1</name>
</gene>
<dbReference type="GO" id="GO:0005829">
    <property type="term" value="C:cytosol"/>
    <property type="evidence" value="ECO:0007669"/>
    <property type="project" value="Ensembl"/>
</dbReference>
<organism evidence="8 9">
    <name type="scientific">Sphenodon punctatus</name>
    <name type="common">Tuatara</name>
    <name type="synonym">Hatteria punctata</name>
    <dbReference type="NCBI Taxonomy" id="8508"/>
    <lineage>
        <taxon>Eukaryota</taxon>
        <taxon>Metazoa</taxon>
        <taxon>Chordata</taxon>
        <taxon>Craniata</taxon>
        <taxon>Vertebrata</taxon>
        <taxon>Euteleostomi</taxon>
        <taxon>Lepidosauria</taxon>
        <taxon>Sphenodontia</taxon>
        <taxon>Sphenodontidae</taxon>
        <taxon>Sphenodon</taxon>
    </lineage>
</organism>
<dbReference type="EC" id="2.8.2.-" evidence="5"/>
<dbReference type="GO" id="GO:0045606">
    <property type="term" value="P:positive regulation of epidermal cell differentiation"/>
    <property type="evidence" value="ECO:0007669"/>
    <property type="project" value="Ensembl"/>
</dbReference>